<keyword evidence="7" id="KW-1185">Reference proteome</keyword>
<evidence type="ECO:0000313" key="6">
    <source>
        <dbReference type="EMBL" id="KAJ3212697.1"/>
    </source>
</evidence>
<proteinExistence type="inferred from homology"/>
<gene>
    <name evidence="6" type="ORF">HK099_007679</name>
</gene>
<comment type="similarity">
    <text evidence="2">Belongs to the 5'-AMP-activated protein kinase beta subunit family.</text>
</comment>
<dbReference type="InterPro" id="IPR006828">
    <property type="entry name" value="ASC_dom"/>
</dbReference>
<dbReference type="Pfam" id="PF16561">
    <property type="entry name" value="AMPK1_CBM"/>
    <property type="match status" value="1"/>
</dbReference>
<evidence type="ECO:0000256" key="4">
    <source>
        <dbReference type="SAM" id="MobiDB-lite"/>
    </source>
</evidence>
<dbReference type="Gene3D" id="2.60.40.10">
    <property type="entry name" value="Immunoglobulins"/>
    <property type="match status" value="1"/>
</dbReference>
<feature type="domain" description="Association with the SNF1 complex (ASC)" evidence="5">
    <location>
        <begin position="555"/>
        <end position="660"/>
    </location>
</feature>
<dbReference type="Proteomes" id="UP001211065">
    <property type="component" value="Unassembled WGS sequence"/>
</dbReference>
<dbReference type="InterPro" id="IPR014756">
    <property type="entry name" value="Ig_E-set"/>
</dbReference>
<comment type="subcellular location">
    <subcellularLocation>
        <location evidence="1">Cytoplasm</location>
    </subcellularLocation>
</comment>
<dbReference type="Gene3D" id="6.20.250.60">
    <property type="match status" value="1"/>
</dbReference>
<dbReference type="FunFam" id="2.60.40.10:FF:000562">
    <property type="entry name" value="Snf1 kinase complex beta-subunit Gal83"/>
    <property type="match status" value="1"/>
</dbReference>
<evidence type="ECO:0000256" key="1">
    <source>
        <dbReference type="ARBA" id="ARBA00004496"/>
    </source>
</evidence>
<name>A0AAD5TYP5_9FUNG</name>
<dbReference type="PANTHER" id="PTHR10343">
    <property type="entry name" value="5'-AMP-ACTIVATED PROTEIN KINASE , BETA SUBUNIT"/>
    <property type="match status" value="1"/>
</dbReference>
<dbReference type="CDD" id="cd02859">
    <property type="entry name" value="E_set_AMPKbeta_like_N"/>
    <property type="match status" value="1"/>
</dbReference>
<protein>
    <recommendedName>
        <fullName evidence="5">Association with the SNF1 complex (ASC) domain-containing protein</fullName>
    </recommendedName>
</protein>
<reference evidence="6" key="1">
    <citation type="submission" date="2020-05" db="EMBL/GenBank/DDBJ databases">
        <title>Phylogenomic resolution of chytrid fungi.</title>
        <authorList>
            <person name="Stajich J.E."/>
            <person name="Amses K."/>
            <person name="Simmons R."/>
            <person name="Seto K."/>
            <person name="Myers J."/>
            <person name="Bonds A."/>
            <person name="Quandt C.A."/>
            <person name="Barry K."/>
            <person name="Liu P."/>
            <person name="Grigoriev I."/>
            <person name="Longcore J.E."/>
            <person name="James T.Y."/>
        </authorList>
    </citation>
    <scope>NUCLEOTIDE SEQUENCE</scope>
    <source>
        <strain evidence="6">JEL0476</strain>
    </source>
</reference>
<dbReference type="GO" id="GO:0031588">
    <property type="term" value="C:nucleotide-activated protein kinase complex"/>
    <property type="evidence" value="ECO:0007669"/>
    <property type="project" value="TreeGrafter"/>
</dbReference>
<dbReference type="AlphaFoldDB" id="A0AAD5TYP5"/>
<dbReference type="GO" id="GO:0005634">
    <property type="term" value="C:nucleus"/>
    <property type="evidence" value="ECO:0007669"/>
    <property type="project" value="TreeGrafter"/>
</dbReference>
<dbReference type="InterPro" id="IPR037256">
    <property type="entry name" value="ASC_dom_sf"/>
</dbReference>
<dbReference type="EMBL" id="JADGJW010000767">
    <property type="protein sequence ID" value="KAJ3212697.1"/>
    <property type="molecule type" value="Genomic_DNA"/>
</dbReference>
<dbReference type="InterPro" id="IPR032640">
    <property type="entry name" value="AMPK1_CBM"/>
</dbReference>
<dbReference type="GO" id="GO:0019901">
    <property type="term" value="F:protein kinase binding"/>
    <property type="evidence" value="ECO:0007669"/>
    <property type="project" value="TreeGrafter"/>
</dbReference>
<sequence length="660" mass="75284">MNSTVDTLENSENLESIFQWFYDQKIYKLVEQRVQFKEELTIYHRFNGLRIGKKIIDISSEFNEKTRQFSYIVKVVAEWKIDIIENGNLVTKTKVETLEAKILPNLVTESQKSESKIDGEINNWLFYEFTDDSGIIVKGIDGDPNTENLKYIIFPSDVKLLLSEGASYVLLRLSALYSRLGRTRFMTTGPKSLVKGNIFFDQVVDTSDEADCKTLEEKPKKKTNIGSFVQFSLIAFNNSKIRDVKNLFDFNFISNLEFDCFLNEHGKILKMEFKNSNYWCKKEYERGVMGSQQSTIDEKRRKSLSNSNKHLNKNGFSSNHQIGGVHQRNSNSTSNLYQPNPLEHTSAANNNANSSTFSQSIAIPISNQFKQNSSSVSASSVPRNSSYKLIKLTHRHDLLTSSSLHNQVINFKSKINFPSEQERNLYKNSSKIKHDFGPTIAPLTSKKDLEKKKKIIPIILTWTQGGENVNITGTFNNWKQKIKMKKSAQDFSTIIDLEPGTHRIKFIVDDEWKCSDDLPIATDSDGNLVNLIFISDETGNGLGDGFDNCESGEFPQEPEVEIEYNNEIPAYLLKSDQERNYEEDLNLNQAKTDLVEDKINQLPTEPPPLLPKYCEKVLLNTVQESKLDLLKLPIPNHVTLNHLYACSIKDGVMALACTRY</sequence>
<dbReference type="SUPFAM" id="SSF81296">
    <property type="entry name" value="E set domains"/>
    <property type="match status" value="1"/>
</dbReference>
<keyword evidence="3" id="KW-0963">Cytoplasm</keyword>
<evidence type="ECO:0000256" key="3">
    <source>
        <dbReference type="ARBA" id="ARBA00022490"/>
    </source>
</evidence>
<comment type="caution">
    <text evidence="6">The sequence shown here is derived from an EMBL/GenBank/DDBJ whole genome shotgun (WGS) entry which is preliminary data.</text>
</comment>
<feature type="compositionally biased region" description="Polar residues" evidence="4">
    <location>
        <begin position="315"/>
        <end position="338"/>
    </location>
</feature>
<organism evidence="6 7">
    <name type="scientific">Clydaea vesicula</name>
    <dbReference type="NCBI Taxonomy" id="447962"/>
    <lineage>
        <taxon>Eukaryota</taxon>
        <taxon>Fungi</taxon>
        <taxon>Fungi incertae sedis</taxon>
        <taxon>Chytridiomycota</taxon>
        <taxon>Chytridiomycota incertae sedis</taxon>
        <taxon>Chytridiomycetes</taxon>
        <taxon>Lobulomycetales</taxon>
        <taxon>Lobulomycetaceae</taxon>
        <taxon>Clydaea</taxon>
    </lineage>
</organism>
<evidence type="ECO:0000313" key="7">
    <source>
        <dbReference type="Proteomes" id="UP001211065"/>
    </source>
</evidence>
<evidence type="ECO:0000259" key="5">
    <source>
        <dbReference type="SMART" id="SM01010"/>
    </source>
</evidence>
<dbReference type="InterPro" id="IPR013783">
    <property type="entry name" value="Ig-like_fold"/>
</dbReference>
<accession>A0AAD5TYP5</accession>
<dbReference type="GO" id="GO:0005737">
    <property type="term" value="C:cytoplasm"/>
    <property type="evidence" value="ECO:0007669"/>
    <property type="project" value="UniProtKB-SubCell"/>
</dbReference>
<dbReference type="InterPro" id="IPR050827">
    <property type="entry name" value="CRP1_MDG1_kinase"/>
</dbReference>
<dbReference type="Pfam" id="PF04739">
    <property type="entry name" value="AMPKBI"/>
    <property type="match status" value="1"/>
</dbReference>
<dbReference type="PANTHER" id="PTHR10343:SF84">
    <property type="entry name" value="5'-AMP-ACTIVATED PROTEIN KINASE SUBUNIT BETA-1"/>
    <property type="match status" value="1"/>
</dbReference>
<feature type="region of interest" description="Disordered" evidence="4">
    <location>
        <begin position="290"/>
        <end position="353"/>
    </location>
</feature>
<dbReference type="SMART" id="SM01010">
    <property type="entry name" value="AMPKBI"/>
    <property type="match status" value="1"/>
</dbReference>
<dbReference type="SUPFAM" id="SSF160219">
    <property type="entry name" value="AMPKBI-like"/>
    <property type="match status" value="1"/>
</dbReference>
<dbReference type="GO" id="GO:0007165">
    <property type="term" value="P:signal transduction"/>
    <property type="evidence" value="ECO:0007669"/>
    <property type="project" value="UniProtKB-ARBA"/>
</dbReference>
<evidence type="ECO:0000256" key="2">
    <source>
        <dbReference type="ARBA" id="ARBA00010926"/>
    </source>
</evidence>